<dbReference type="OrthoDB" id="9805159at2"/>
<dbReference type="GO" id="GO:0009313">
    <property type="term" value="P:oligosaccharide catabolic process"/>
    <property type="evidence" value="ECO:0007669"/>
    <property type="project" value="TreeGrafter"/>
</dbReference>
<proteinExistence type="inferred from homology"/>
<organism evidence="4 5">
    <name type="scientific">Zymobacter palmae</name>
    <dbReference type="NCBI Taxonomy" id="33074"/>
    <lineage>
        <taxon>Bacteria</taxon>
        <taxon>Pseudomonadati</taxon>
        <taxon>Pseudomonadota</taxon>
        <taxon>Gammaproteobacteria</taxon>
        <taxon>Oceanospirillales</taxon>
        <taxon>Halomonadaceae</taxon>
        <taxon>Zymobacter group</taxon>
        <taxon>Zymobacter</taxon>
    </lineage>
</organism>
<dbReference type="PANTHER" id="PTHR10357:SF179">
    <property type="entry name" value="NEUTRAL AND BASIC AMINO ACID TRANSPORT PROTEIN RBAT"/>
    <property type="match status" value="1"/>
</dbReference>
<evidence type="ECO:0000313" key="5">
    <source>
        <dbReference type="Proteomes" id="UP000267342"/>
    </source>
</evidence>
<dbReference type="Proteomes" id="UP000267342">
    <property type="component" value="Chromosome"/>
</dbReference>
<keyword evidence="5" id="KW-1185">Reference proteome</keyword>
<feature type="domain" description="Glycosyl hydrolase family 13 catalytic" evidence="3">
    <location>
        <begin position="32"/>
        <end position="422"/>
    </location>
</feature>
<evidence type="ECO:0000259" key="3">
    <source>
        <dbReference type="SMART" id="SM00642"/>
    </source>
</evidence>
<reference evidence="4 5" key="1">
    <citation type="submission" date="2018-09" db="EMBL/GenBank/DDBJ databases">
        <title>Zymobacter palmae IAM14233 (=T109) whole genome analysis.</title>
        <authorList>
            <person name="Yanase H."/>
        </authorList>
    </citation>
    <scope>NUCLEOTIDE SEQUENCE [LARGE SCALE GENOMIC DNA]</scope>
    <source>
        <strain evidence="4 5">IAM14233</strain>
    </source>
</reference>
<dbReference type="SMART" id="SM00642">
    <property type="entry name" value="Aamy"/>
    <property type="match status" value="1"/>
</dbReference>
<dbReference type="InterPro" id="IPR006047">
    <property type="entry name" value="GH13_cat_dom"/>
</dbReference>
<evidence type="ECO:0000256" key="2">
    <source>
        <dbReference type="ARBA" id="ARBA00023180"/>
    </source>
</evidence>
<keyword evidence="2" id="KW-0325">Glycoprotein</keyword>
<dbReference type="KEGG" id="zpl:ZBT109_0508"/>
<dbReference type="Pfam" id="PF00128">
    <property type="entry name" value="Alpha-amylase"/>
    <property type="match status" value="1"/>
</dbReference>
<evidence type="ECO:0000256" key="1">
    <source>
        <dbReference type="ARBA" id="ARBA00008061"/>
    </source>
</evidence>
<protein>
    <submittedName>
        <fullName evidence="4">Glycosidases</fullName>
    </submittedName>
</protein>
<dbReference type="EMBL" id="AP018933">
    <property type="protein sequence ID" value="BBG29296.1"/>
    <property type="molecule type" value="Genomic_DNA"/>
</dbReference>
<name>A0A348HCE4_9GAMM</name>
<keyword evidence="4" id="KW-0378">Hydrolase</keyword>
<dbReference type="Gene3D" id="3.90.400.10">
    <property type="entry name" value="Oligo-1,6-glucosidase, Domain 2"/>
    <property type="match status" value="1"/>
</dbReference>
<accession>A0A348HCE4</accession>
<dbReference type="InterPro" id="IPR045857">
    <property type="entry name" value="O16G_dom_2"/>
</dbReference>
<evidence type="ECO:0000313" key="4">
    <source>
        <dbReference type="EMBL" id="BBG29296.1"/>
    </source>
</evidence>
<dbReference type="PANTHER" id="PTHR10357">
    <property type="entry name" value="ALPHA-AMYLASE FAMILY MEMBER"/>
    <property type="match status" value="1"/>
</dbReference>
<keyword evidence="4" id="KW-0326">Glycosidase</keyword>
<dbReference type="SUPFAM" id="SSF51445">
    <property type="entry name" value="(Trans)glycosidases"/>
    <property type="match status" value="1"/>
</dbReference>
<gene>
    <name evidence="4" type="ORF">ZBT109_0508</name>
</gene>
<dbReference type="STRING" id="1123510.GCA_000620025_01471"/>
<dbReference type="InterPro" id="IPR017853">
    <property type="entry name" value="GH"/>
</dbReference>
<dbReference type="Gene3D" id="3.20.20.80">
    <property type="entry name" value="Glycosidases"/>
    <property type="match status" value="1"/>
</dbReference>
<dbReference type="GO" id="GO:0004556">
    <property type="term" value="F:alpha-amylase activity"/>
    <property type="evidence" value="ECO:0007669"/>
    <property type="project" value="TreeGrafter"/>
</dbReference>
<sequence>MPACFPLDCRSHMTMTTTNVAYPWWQEAVIYQVYLPSFADSNGDGIGDLPGVTSRLAYLAELGVTALWVSPFFTSPQADNGYDISDYYDVDPRYGTLNDIDMLVTQAHAHGMRLIIDMVANHTSTEHPWFKEALASPAGSPARDRYIFLDGRGDGHTEAPNNWTSMFSESAWTRPAGDTQWYLHSFSDKQADLNWHNTEVKAEFRRIMQFWIARGVDGFRMDAAMCMMKRANFTDTAPTDTDDPLLHQPGILGLHREFRSFMNEYPEHCLIGEVLANDQRQVLDYVGPDKLHQVFAFNYQYAYWNRTALQNTITQSLQSTNVGSMPIWVTSSHDQVRHVSRLGLTVPGYLPGGLGPMSEQPSWSLGQARARAMICMTAFLPGALCLYYGEELGLPDHTQLEDRYRKDPRFQPSQYNGRDGSRIPMPWDSNAPAFGFSTQTDTWLPQPSCYHHYAVDRQQHWAGSMLTLYRQLLALRKQFQLARHPLQWLPTLRNDVLMACCGGLVLAINFGHTSVRLPTKGTIVARSHPHIALRNGMLPGNAAIWLRLEQQ</sequence>
<dbReference type="FunFam" id="3.90.400.10:FF:000001">
    <property type="entry name" value="Maltase A3, isoform A"/>
    <property type="match status" value="1"/>
</dbReference>
<dbReference type="AlphaFoldDB" id="A0A348HCE4"/>
<comment type="similarity">
    <text evidence="1">Belongs to the glycosyl hydrolase 13 family.</text>
</comment>